<dbReference type="AlphaFoldDB" id="A0A1I4ZGF0"/>
<dbReference type="GO" id="GO:0009159">
    <property type="term" value="P:deoxyribonucleoside monophosphate catabolic process"/>
    <property type="evidence" value="ECO:0007669"/>
    <property type="project" value="TreeGrafter"/>
</dbReference>
<dbReference type="PANTHER" id="PTHR15364">
    <property type="entry name" value="2'-DEOXYNUCLEOSIDE 5'-PHOSPHATE N-HYDROLASE 1"/>
    <property type="match status" value="1"/>
</dbReference>
<organism evidence="1 2">
    <name type="scientific">Marinobacter pelagius</name>
    <dbReference type="NCBI Taxonomy" id="379482"/>
    <lineage>
        <taxon>Bacteria</taxon>
        <taxon>Pseudomonadati</taxon>
        <taxon>Pseudomonadota</taxon>
        <taxon>Gammaproteobacteria</taxon>
        <taxon>Pseudomonadales</taxon>
        <taxon>Marinobacteraceae</taxon>
        <taxon>Marinobacter</taxon>
    </lineage>
</organism>
<dbReference type="Proteomes" id="UP000199339">
    <property type="component" value="Unassembled WGS sequence"/>
</dbReference>
<protein>
    <submittedName>
        <fullName evidence="1">Nucleoside 2-deoxyribosyltransferase</fullName>
    </submittedName>
</protein>
<dbReference type="RefSeq" id="WP_092006037.1">
    <property type="nucleotide sequence ID" value="NZ_FOUR01000009.1"/>
</dbReference>
<dbReference type="GO" id="GO:0070694">
    <property type="term" value="F:5-hydroxymethyl-dUMP N-hydrolase activity"/>
    <property type="evidence" value="ECO:0007669"/>
    <property type="project" value="TreeGrafter"/>
</dbReference>
<dbReference type="OrthoDB" id="9795789at2"/>
<dbReference type="Gene3D" id="3.40.50.450">
    <property type="match status" value="1"/>
</dbReference>
<name>A0A1I4ZGF0_9GAMM</name>
<proteinExistence type="predicted"/>
<dbReference type="Pfam" id="PF05014">
    <property type="entry name" value="Nuc_deoxyrib_tr"/>
    <property type="match status" value="1"/>
</dbReference>
<gene>
    <name evidence="1" type="ORF">SAMN04487961_3220</name>
</gene>
<accession>A0A1I4ZGF0</accession>
<dbReference type="EMBL" id="FOUR01000009">
    <property type="protein sequence ID" value="SFN49355.1"/>
    <property type="molecule type" value="Genomic_DNA"/>
</dbReference>
<sequence>MTQPKRVYLAGPEVFFPATEHHTIVTEKKRILRELGWEGVDPLDTELEFGDTESPQQRGFRIYNANRELMDSCDAMIANLTPFRGISADPGTVFEVGYMIGQGKPAIGYSLNPLTYRHRAGNRTHDDLGHAIEDFGLADNLMIECGIVESGGQLFVAEHRSELEFFDAELFEKCARALEN</sequence>
<dbReference type="PANTHER" id="PTHR15364:SF0">
    <property type="entry name" value="2'-DEOXYNUCLEOSIDE 5'-PHOSPHATE N-HYDROLASE 1"/>
    <property type="match status" value="1"/>
</dbReference>
<dbReference type="InterPro" id="IPR051239">
    <property type="entry name" value="2'-dNMP_N-hydrolase"/>
</dbReference>
<dbReference type="InterPro" id="IPR007710">
    <property type="entry name" value="Nucleoside_deoxyribTrfase"/>
</dbReference>
<dbReference type="GO" id="GO:0016740">
    <property type="term" value="F:transferase activity"/>
    <property type="evidence" value="ECO:0007669"/>
    <property type="project" value="UniProtKB-KW"/>
</dbReference>
<evidence type="ECO:0000313" key="2">
    <source>
        <dbReference type="Proteomes" id="UP000199339"/>
    </source>
</evidence>
<dbReference type="SUPFAM" id="SSF52309">
    <property type="entry name" value="N-(deoxy)ribosyltransferase-like"/>
    <property type="match status" value="1"/>
</dbReference>
<evidence type="ECO:0000313" key="1">
    <source>
        <dbReference type="EMBL" id="SFN49355.1"/>
    </source>
</evidence>
<keyword evidence="1" id="KW-0808">Transferase</keyword>
<keyword evidence="2" id="KW-1185">Reference proteome</keyword>
<reference evidence="2" key="1">
    <citation type="submission" date="2016-10" db="EMBL/GenBank/DDBJ databases">
        <authorList>
            <person name="Varghese N."/>
            <person name="Submissions S."/>
        </authorList>
    </citation>
    <scope>NUCLEOTIDE SEQUENCE [LARGE SCALE GENOMIC DNA]</scope>
    <source>
        <strain evidence="2">CGMCC 1.6775</strain>
    </source>
</reference>